<evidence type="ECO:0008006" key="3">
    <source>
        <dbReference type="Google" id="ProtNLM"/>
    </source>
</evidence>
<comment type="caution">
    <text evidence="1">The sequence shown here is derived from an EMBL/GenBank/DDBJ whole genome shotgun (WGS) entry which is preliminary data.</text>
</comment>
<evidence type="ECO:0000313" key="2">
    <source>
        <dbReference type="Proteomes" id="UP001497444"/>
    </source>
</evidence>
<name>A0ABP0V782_9BRYO</name>
<protein>
    <recommendedName>
        <fullName evidence="3">DUF3570 domain-containing protein</fullName>
    </recommendedName>
</protein>
<gene>
    <name evidence="1" type="ORF">CSSPJE1EN1_LOCUS25171</name>
</gene>
<sequence>MLSNTDFYTGAFPAEFGNALSGVMDLNLRQGNSDKREYTIRCRNIRTCHSIFSSDHKHIGNFTLFGIGGISSLGNTVSGDSTDWKSFADRSEDNLAQKIGVVGMTHNYLFHDRKTQIKSVITVSGTTNVDGADTVSNQFVRAPQEANSFSYVYVRAASYINRKVDIQKYAAWTLFPPILQLLPAGSTPDPNQNRHLDFSRAAHAVVGFNYSFFRDYRIKIEAYYQYLFSVPVGVGANSYFSVLNLNDGFANFPMQSTGVGYNYGIELTLEKFFSNNFYFMYTLSLFDSKYRATDDVWRNTTYDNVFVTNLLGGKEFV</sequence>
<dbReference type="SUPFAM" id="SSF56935">
    <property type="entry name" value="Porins"/>
    <property type="match status" value="1"/>
</dbReference>
<keyword evidence="2" id="KW-1185">Reference proteome</keyword>
<evidence type="ECO:0000313" key="1">
    <source>
        <dbReference type="EMBL" id="CAK9249793.1"/>
    </source>
</evidence>
<reference evidence="1" key="1">
    <citation type="submission" date="2024-02" db="EMBL/GenBank/DDBJ databases">
        <authorList>
            <consortium name="ELIXIR-Norway"/>
            <consortium name="Elixir Norway"/>
        </authorList>
    </citation>
    <scope>NUCLEOTIDE SEQUENCE</scope>
</reference>
<dbReference type="EMBL" id="CAXAQS010000050">
    <property type="protein sequence ID" value="CAK9249793.1"/>
    <property type="molecule type" value="Genomic_DNA"/>
</dbReference>
<accession>A0ABP0V782</accession>
<organism evidence="1 2">
    <name type="scientific">Sphagnum jensenii</name>
    <dbReference type="NCBI Taxonomy" id="128206"/>
    <lineage>
        <taxon>Eukaryota</taxon>
        <taxon>Viridiplantae</taxon>
        <taxon>Streptophyta</taxon>
        <taxon>Embryophyta</taxon>
        <taxon>Bryophyta</taxon>
        <taxon>Sphagnophytina</taxon>
        <taxon>Sphagnopsida</taxon>
        <taxon>Sphagnales</taxon>
        <taxon>Sphagnaceae</taxon>
        <taxon>Sphagnum</taxon>
    </lineage>
</organism>
<dbReference type="Proteomes" id="UP001497444">
    <property type="component" value="Unassembled WGS sequence"/>
</dbReference>
<proteinExistence type="predicted"/>